<protein>
    <submittedName>
        <fullName evidence="1">Uncharacterized protein</fullName>
    </submittedName>
</protein>
<evidence type="ECO:0000313" key="2">
    <source>
        <dbReference type="Proteomes" id="UP001196870"/>
    </source>
</evidence>
<name>A0ABS5F1N4_9PROT</name>
<keyword evidence="2" id="KW-1185">Reference proteome</keyword>
<comment type="caution">
    <text evidence="1">The sequence shown here is derived from an EMBL/GenBank/DDBJ whole genome shotgun (WGS) entry which is preliminary data.</text>
</comment>
<dbReference type="Proteomes" id="UP001196870">
    <property type="component" value="Unassembled WGS sequence"/>
</dbReference>
<proteinExistence type="predicted"/>
<dbReference type="EMBL" id="JAAGBB010000023">
    <property type="protein sequence ID" value="MBR0666445.1"/>
    <property type="molecule type" value="Genomic_DNA"/>
</dbReference>
<dbReference type="RefSeq" id="WP_211854117.1">
    <property type="nucleotide sequence ID" value="NZ_JAAGBB010000023.1"/>
</dbReference>
<sequence>MGLLTSPRQRFRIERFNTRDTALERARAIIGLPSISAVELHTVDGDVVLDARQLASEIGVKPRIHVALPPEAILTASLPRGRRGRG</sequence>
<accession>A0ABS5F1N4</accession>
<gene>
    <name evidence="1" type="ORF">GXW71_18945</name>
</gene>
<reference evidence="2" key="1">
    <citation type="journal article" date="2021" name="Syst. Appl. Microbiol.">
        <title>Roseomonas hellenica sp. nov., isolated from roots of wild-growing Alkanna tinctoria.</title>
        <authorList>
            <person name="Rat A."/>
            <person name="Naranjo H.D."/>
            <person name="Lebbe L."/>
            <person name="Cnockaert M."/>
            <person name="Krigas N."/>
            <person name="Grigoriadou K."/>
            <person name="Maloupa E."/>
            <person name="Willems A."/>
        </authorList>
    </citation>
    <scope>NUCLEOTIDE SEQUENCE [LARGE SCALE GENOMIC DNA]</scope>
    <source>
        <strain evidence="2">LMG 31523</strain>
    </source>
</reference>
<evidence type="ECO:0000313" key="1">
    <source>
        <dbReference type="EMBL" id="MBR0666445.1"/>
    </source>
</evidence>
<organism evidence="1 2">
    <name type="scientific">Plastoroseomonas hellenica</name>
    <dbReference type="NCBI Taxonomy" id="2687306"/>
    <lineage>
        <taxon>Bacteria</taxon>
        <taxon>Pseudomonadati</taxon>
        <taxon>Pseudomonadota</taxon>
        <taxon>Alphaproteobacteria</taxon>
        <taxon>Acetobacterales</taxon>
        <taxon>Acetobacteraceae</taxon>
        <taxon>Plastoroseomonas</taxon>
    </lineage>
</organism>